<keyword evidence="5" id="KW-1185">Reference proteome</keyword>
<feature type="binding site" evidence="2">
    <location>
        <position position="57"/>
    </location>
    <ligand>
        <name>Mg(2+)</name>
        <dbReference type="ChEBI" id="CHEBI:18420"/>
        <label>1</label>
    </ligand>
</feature>
<sequence length="1842" mass="209250">MEKFKAAVLLAGVGDALGYRNFTRENSALGAKIQEELKEIGGLENLVLSGDKWPVSDNTLMHMATAEAVITDYWCLEDLYRDLVKRYVEIIDKLPGKWSDPATIEGCSQLKPDNYLLAWHTPFNEKGSGFGAATKAMCLGMKYWKPERLETLIEVSIECGRMTHNHPTGFLGSFCTALFVSYAIQGKPLVQWGREMMKVVPMAEEYCKKTIRHMAEYQEHWFYFEAKWQFYLEEREITEDNQNKPVFPDNYDAEEREKTYRRWSSEGRGGRRGHDAPMIAYDALLGCGGDWTELCNRAMFHGGESAATGSIAGCLYGLLYGLNKVPKGLYQDLELRERLEYLGESLYRRSTEENTKCTKFCDDKLLIDPMVLKKKLNRMATEPGAFAVLSSLLLYITDLAACDPQMPRKKAKWAEGKGSKVICNPECQSANKSKRPTRFQLLQSKFMNNNREPYIKKTREVGKLIVKEKQWVNRGCLNANVNKLDKNKEKKGSGQAPEENKKIMPNERVKWNGLSGKNTVKNILKKFLAAEEKETKENASVWKKKEPNSNLPKIISRNSVFSKLKEKFEQASSVCSATEAKTLLLRKGEKNNTKVPSRTPIHKPEVTVLHTVTATVLNSPQSQYLVCTTAPMPRLSVVTEISHPWSWLTNNTDSNQPFDLGTQMGEVSDSDSKHDIKPGKNEMPENRAQDREYKGQMQTVQCVMPKVMTDNKDRAETKIDSTNQGPSFLPNLDCSSTFCKNKALAERIPTLSKPTLSHKGKSTLAGFDTSSLGDNKAAQNVREDNPSTNLPYSGIAEGSSGHSPRDIKEVDIPKITVNACRSKETEIVFSESEKDPLFTSQKCFPEEKLSENIPSFCSPVAQASQNVVPPNDDLQLTVKIPVTDKIPPLMPRQENASDFKGKHSKAAVKREKFHCKQEIFPSSRKNDCKITAKQEKEPAINPNKLSDCQMQTEQITQKSQLHLTLSQQNNIDNFSTNVSNPTMNQTYQVHSSNDSKKEKSGIVEGKHICSDFEKDQGPLSSYLMKHRCYITEENFGKDQLSSSNEMASQENNTARERSTLCHLETYQMPSKYFMKHESDIADENPWPNSETCQSFSSNYLTKHENSATEQRTWHAIEKPPIPSSKDLVKDETYSVEDKKACHNSDKYQLPSSNESAKHKDDIIAKNTMYNGENYQTPPSSSDVINHENNTAKEKNIHHVFEKNQLLSPNELGKHENNTAEEISPLSNIEKSQLPSSNTPVKPENNTAVGSIPLNNWEKYRLPSPNESEKHENNTVVKTRPWRNLEQDQLPIPNDALNYENETRGENFEKNQFPSSNEMVTHENNSASERNNLHKYEEYQMLSSDDGLKHENDTIVEKNATATERNTLCNSKMCQIPTSADFMKHKDNNAKEKNSSSFETCQLPVSKNKINTPGPRNTLCNIKYHMPSRDLVENEYDTTEEENAFCNTEKYQLFSSHESMKHENNAAEARNIQSNFKSYQKPSSRNIGKHESKTVQEKSTNHNFEEYQLLSRNAPQKHGKKAAVERDTLCNPKKNKKPSSNSLVKHENNVTVEKQQQTPLSDDFVKHETETVEEKNKHHSSEKYQLTSSNKLVKHGKNTTVEKKQQIPTSNDFRKHETNTVKEKNKHHSSEKYQLTTSNKLVTHGKNTAVEKKQQIPISNDFRKHEISTTEKKNPHLKVEKYQLPSSSKLERYETNSSGKKNSLCDFEKYQASLPSDLMKHQSDSALEENTWHNIDNYQKLPPSNDVSKHDKNPVEQGKTQHGFKKYHKLSSNDLAKHENVAAEGKARRPGSDQTNDRKTELQDCARTAAQAKYIAESYSEGPLNSSFKPMIVRVSDTFKHHT</sequence>
<gene>
    <name evidence="4" type="ORF">KIL84_019671</name>
</gene>
<feature type="region of interest" description="Disordered" evidence="3">
    <location>
        <begin position="767"/>
        <end position="806"/>
    </location>
</feature>
<feature type="compositionally biased region" description="Basic and acidic residues" evidence="3">
    <location>
        <begin position="1611"/>
        <end position="1630"/>
    </location>
</feature>
<feature type="binding site" evidence="2">
    <location>
        <position position="56"/>
    </location>
    <ligand>
        <name>Mg(2+)</name>
        <dbReference type="ChEBI" id="CHEBI:18420"/>
        <label>1</label>
    </ligand>
</feature>
<feature type="region of interest" description="Disordered" evidence="3">
    <location>
        <begin position="1230"/>
        <end position="1249"/>
    </location>
</feature>
<name>A0A9D3XVQ4_9SAUR</name>
<organism evidence="4 5">
    <name type="scientific">Mauremys mutica</name>
    <name type="common">yellowpond turtle</name>
    <dbReference type="NCBI Taxonomy" id="74926"/>
    <lineage>
        <taxon>Eukaryota</taxon>
        <taxon>Metazoa</taxon>
        <taxon>Chordata</taxon>
        <taxon>Craniata</taxon>
        <taxon>Vertebrata</taxon>
        <taxon>Euteleostomi</taxon>
        <taxon>Archelosauria</taxon>
        <taxon>Testudinata</taxon>
        <taxon>Testudines</taxon>
        <taxon>Cryptodira</taxon>
        <taxon>Durocryptodira</taxon>
        <taxon>Testudinoidea</taxon>
        <taxon>Geoemydidae</taxon>
        <taxon>Geoemydinae</taxon>
        <taxon>Mauremys</taxon>
    </lineage>
</organism>
<feature type="region of interest" description="Disordered" evidence="3">
    <location>
        <begin position="1600"/>
        <end position="1632"/>
    </location>
</feature>
<dbReference type="EMBL" id="JAHDVG010000463">
    <property type="protein sequence ID" value="KAH1186922.1"/>
    <property type="molecule type" value="Genomic_DNA"/>
</dbReference>
<dbReference type="InterPro" id="IPR036705">
    <property type="entry name" value="Ribosyl_crysJ1_sf"/>
</dbReference>
<feature type="compositionally biased region" description="Polar residues" evidence="3">
    <location>
        <begin position="1230"/>
        <end position="1248"/>
    </location>
</feature>
<evidence type="ECO:0000256" key="2">
    <source>
        <dbReference type="PIRSR" id="PIRSR605502-1"/>
    </source>
</evidence>
<feature type="compositionally biased region" description="Basic and acidic residues" evidence="3">
    <location>
        <begin position="1774"/>
        <end position="1798"/>
    </location>
</feature>
<dbReference type="PANTHER" id="PTHR16222">
    <property type="entry name" value="ADP-RIBOSYLGLYCOHYDROLASE"/>
    <property type="match status" value="1"/>
</dbReference>
<protein>
    <recommendedName>
        <fullName evidence="6">Protein ADP-ribosylarginine hydrolase-like protein 1</fullName>
    </recommendedName>
</protein>
<dbReference type="Pfam" id="PF03747">
    <property type="entry name" value="ADP_ribosyl_GH"/>
    <property type="match status" value="1"/>
</dbReference>
<feature type="compositionally biased region" description="Polar residues" evidence="3">
    <location>
        <begin position="1474"/>
        <end position="1485"/>
    </location>
</feature>
<feature type="compositionally biased region" description="Basic and acidic residues" evidence="3">
    <location>
        <begin position="1660"/>
        <end position="1680"/>
    </location>
</feature>
<dbReference type="SUPFAM" id="SSF101478">
    <property type="entry name" value="ADP-ribosylglycohydrolase"/>
    <property type="match status" value="1"/>
</dbReference>
<feature type="compositionally biased region" description="Basic and acidic residues" evidence="3">
    <location>
        <begin position="1487"/>
        <end position="1504"/>
    </location>
</feature>
<dbReference type="InterPro" id="IPR005502">
    <property type="entry name" value="Ribosyl_crysJ1"/>
</dbReference>
<accession>A0A9D3XVQ4</accession>
<feature type="compositionally biased region" description="Polar residues" evidence="3">
    <location>
        <begin position="1548"/>
        <end position="1559"/>
    </location>
</feature>
<feature type="region of interest" description="Disordered" evidence="3">
    <location>
        <begin position="1735"/>
        <end position="1798"/>
    </location>
</feature>
<proteinExistence type="inferred from homology"/>
<comment type="caution">
    <text evidence="4">The sequence shown here is derived from an EMBL/GenBank/DDBJ whole genome shotgun (WGS) entry which is preliminary data.</text>
</comment>
<reference evidence="4" key="1">
    <citation type="submission" date="2021-09" db="EMBL/GenBank/DDBJ databases">
        <title>The genome of Mauremys mutica provides insights into the evolution of semi-aquatic lifestyle.</title>
        <authorList>
            <person name="Gong S."/>
            <person name="Gao Y."/>
        </authorList>
    </citation>
    <scope>NUCLEOTIDE SEQUENCE</scope>
    <source>
        <strain evidence="4">MM-2020</strain>
        <tissue evidence="4">Muscle</tissue>
    </source>
</reference>
<comment type="cofactor">
    <cofactor evidence="2">
        <name>Mg(2+)</name>
        <dbReference type="ChEBI" id="CHEBI:18420"/>
    </cofactor>
    <text evidence="2">Binds 2 magnesium ions per subunit.</text>
</comment>
<feature type="compositionally biased region" description="Basic and acidic residues" evidence="3">
    <location>
        <begin position="670"/>
        <end position="685"/>
    </location>
</feature>
<dbReference type="Proteomes" id="UP000827986">
    <property type="component" value="Unassembled WGS sequence"/>
</dbReference>
<feature type="region of interest" description="Disordered" evidence="3">
    <location>
        <begin position="1656"/>
        <end position="1701"/>
    </location>
</feature>
<dbReference type="GO" id="GO:0046872">
    <property type="term" value="F:metal ion binding"/>
    <property type="evidence" value="ECO:0007669"/>
    <property type="project" value="UniProtKB-KW"/>
</dbReference>
<feature type="region of interest" description="Disordered" evidence="3">
    <location>
        <begin position="665"/>
        <end position="685"/>
    </location>
</feature>
<feature type="region of interest" description="Disordered" evidence="3">
    <location>
        <begin position="1474"/>
        <end position="1562"/>
    </location>
</feature>
<comment type="similarity">
    <text evidence="1">Belongs to the ADP-ribosylglycohydrolase family.</text>
</comment>
<dbReference type="InterPro" id="IPR050792">
    <property type="entry name" value="ADP-ribosylglycohydrolase"/>
</dbReference>
<keyword evidence="2" id="KW-0460">Magnesium</keyword>
<evidence type="ECO:0000313" key="4">
    <source>
        <dbReference type="EMBL" id="KAH1186922.1"/>
    </source>
</evidence>
<evidence type="ECO:0000256" key="3">
    <source>
        <dbReference type="SAM" id="MobiDB-lite"/>
    </source>
</evidence>
<dbReference type="FunFam" id="1.10.4080.10:FF:000002">
    <property type="entry name" value="ADP-ribosylarginine hydrolase isoform X1"/>
    <property type="match status" value="1"/>
</dbReference>
<keyword evidence="2" id="KW-0479">Metal-binding</keyword>
<evidence type="ECO:0000313" key="5">
    <source>
        <dbReference type="Proteomes" id="UP000827986"/>
    </source>
</evidence>
<dbReference type="PANTHER" id="PTHR16222:SF23">
    <property type="entry name" value="INACTIVE ADP-RIBOSYLTRANSFERASE ARH2"/>
    <property type="match status" value="1"/>
</dbReference>
<dbReference type="Gene3D" id="1.10.4080.10">
    <property type="entry name" value="ADP-ribosylation/Crystallin J1"/>
    <property type="match status" value="1"/>
</dbReference>
<evidence type="ECO:0008006" key="6">
    <source>
        <dbReference type="Google" id="ProtNLM"/>
    </source>
</evidence>
<evidence type="ECO:0000256" key="1">
    <source>
        <dbReference type="ARBA" id="ARBA00010702"/>
    </source>
</evidence>